<keyword evidence="4 7" id="KW-1133">Transmembrane helix</keyword>
<feature type="domain" description="ABC3 transporter permease C-terminal" evidence="8">
    <location>
        <begin position="300"/>
        <end position="414"/>
    </location>
</feature>
<evidence type="ECO:0000256" key="2">
    <source>
        <dbReference type="ARBA" id="ARBA00022475"/>
    </source>
</evidence>
<organism evidence="9 10">
    <name type="scientific">Conexibacter woesei (strain DSM 14684 / CCUG 47730 / CIP 108061 / JCM 11494 / NBRC 100937 / ID131577)</name>
    <dbReference type="NCBI Taxonomy" id="469383"/>
    <lineage>
        <taxon>Bacteria</taxon>
        <taxon>Bacillati</taxon>
        <taxon>Actinomycetota</taxon>
        <taxon>Thermoleophilia</taxon>
        <taxon>Solirubrobacterales</taxon>
        <taxon>Conexibacteraceae</taxon>
        <taxon>Conexibacter</taxon>
    </lineage>
</organism>
<proteinExistence type="inferred from homology"/>
<dbReference type="Proteomes" id="UP000008229">
    <property type="component" value="Chromosome"/>
</dbReference>
<feature type="transmembrane region" description="Helical" evidence="7">
    <location>
        <begin position="437"/>
        <end position="458"/>
    </location>
</feature>
<dbReference type="RefSeq" id="WP_012936270.1">
    <property type="nucleotide sequence ID" value="NC_013739.1"/>
</dbReference>
<protein>
    <recommendedName>
        <fullName evidence="8">ABC3 transporter permease C-terminal domain-containing protein</fullName>
    </recommendedName>
</protein>
<feature type="transmembrane region" description="Helical" evidence="7">
    <location>
        <begin position="788"/>
        <end position="814"/>
    </location>
</feature>
<dbReference type="GO" id="GO:0005886">
    <property type="term" value="C:plasma membrane"/>
    <property type="evidence" value="ECO:0007669"/>
    <property type="project" value="UniProtKB-SubCell"/>
</dbReference>
<evidence type="ECO:0000256" key="5">
    <source>
        <dbReference type="ARBA" id="ARBA00023136"/>
    </source>
</evidence>
<feature type="transmembrane region" description="Helical" evidence="7">
    <location>
        <begin position="291"/>
        <end position="320"/>
    </location>
</feature>
<evidence type="ECO:0000259" key="8">
    <source>
        <dbReference type="Pfam" id="PF02687"/>
    </source>
</evidence>
<keyword evidence="3 7" id="KW-0812">Transmembrane</keyword>
<dbReference type="PANTHER" id="PTHR30572">
    <property type="entry name" value="MEMBRANE COMPONENT OF TRANSPORTER-RELATED"/>
    <property type="match status" value="1"/>
</dbReference>
<feature type="transmembrane region" description="Helical" evidence="7">
    <location>
        <begin position="341"/>
        <end position="368"/>
    </location>
</feature>
<comment type="similarity">
    <text evidence="6">Belongs to the ABC-4 integral membrane protein family.</text>
</comment>
<evidence type="ECO:0000256" key="4">
    <source>
        <dbReference type="ARBA" id="ARBA00022989"/>
    </source>
</evidence>
<feature type="transmembrane region" description="Helical" evidence="7">
    <location>
        <begin position="388"/>
        <end position="410"/>
    </location>
</feature>
<dbReference type="eggNOG" id="COG0577">
    <property type="taxonomic scope" value="Bacteria"/>
</dbReference>
<sequence length="867" mass="86195" precursor="true">MLGLRTLRTRAGSFAGAFVMLAVTVTIVAAAGQLMATALGAPGAGRFAAADAVVRADPDVTFGHGEDAETVEVRRAALLPASAVARAAAVPGVRAAVGDVAFPLTVLGRDGSPLPTSGDAPAHGHGWASAALTPYRLVDGRPPSAAHDVVLDADLARAGGLGVGERVRVVTPSGAETLRLSGVARASAAQQERQSAVFLTERRAQRLSGLGDGFNTIAIVADVDAGDASTDAGRGGAGDAGNGGAGASLHARLRDAIGAVPGVHGEPQVLGDRDAATADAGDPRAFERVTLVAVMGSGGGITTAIAVFVVAGTIAFVVGRRRREIALLRAIGATPGQVRRLLLWETALVGLLAGVAGCLAAAALSGTFTDALVSVGLAPDGFAVAPHWIPYAIAVATGSVVALLAALLAVRRALAVRPGEALVAAAQPQRRMGIVRILLGLIALGGGIALVVTLSFAAISYASLAAFCFAIAIALLAPVVLGWPAALAGRLLHGAGGAGFLAGSALATGRFRVGAVGAAIALIVALAGAQVVSLATARSAAEQESAERVTAGHMLVARDGDGLPPSVAAAAARLPGVAAAAGVVSSEVYLLDRDLTHDGDSWDAVGLDPTATRDALDLGVRAGSLDDVRGDGIAISDTVAEDGGVRLGQVLNARLADATPARLRVVAIYDRSNGLGDVVLPRATALAHATAALDDAVFVAGDGAQVTRGLRTLDDAVPTLAVKSRADYLDSVDAQQQEVASTQWVIAALMLLVAAMAAFNTGAMAAAERRSELVLARLGGATRRQVAGALTLEALVTTLVGLAAGAGVALASLALVGDDPTGGPLVVPWAGAALVLAVGATLGLLGTLLPAALLGRARLTVLAGLRE</sequence>
<dbReference type="OrthoDB" id="3223244at2"/>
<keyword evidence="2" id="KW-1003">Cell membrane</keyword>
<feature type="transmembrane region" description="Helical" evidence="7">
    <location>
        <begin position="513"/>
        <end position="535"/>
    </location>
</feature>
<accession>D3FB27</accession>
<gene>
    <name evidence="9" type="ordered locus">Cwoe_4806</name>
</gene>
<dbReference type="STRING" id="469383.Cwoe_4806"/>
<dbReference type="AlphaFoldDB" id="D3FB27"/>
<dbReference type="HOGENOM" id="CLU_012341_2_0_11"/>
<keyword evidence="5 7" id="KW-0472">Membrane</keyword>
<dbReference type="KEGG" id="cwo:Cwoe_4806"/>
<dbReference type="InterPro" id="IPR003838">
    <property type="entry name" value="ABC3_permease_C"/>
</dbReference>
<reference evidence="10" key="2">
    <citation type="submission" date="2010-01" db="EMBL/GenBank/DDBJ databases">
        <title>The complete genome of Conexibacter woesei DSM 14684.</title>
        <authorList>
            <consortium name="US DOE Joint Genome Institute (JGI-PGF)"/>
            <person name="Lucas S."/>
            <person name="Copeland A."/>
            <person name="Lapidus A."/>
            <person name="Glavina del Rio T."/>
            <person name="Dalin E."/>
            <person name="Tice H."/>
            <person name="Bruce D."/>
            <person name="Goodwin L."/>
            <person name="Pitluck S."/>
            <person name="Kyrpides N."/>
            <person name="Mavromatis K."/>
            <person name="Ivanova N."/>
            <person name="Mikhailova N."/>
            <person name="Chertkov O."/>
            <person name="Brettin T."/>
            <person name="Detter J.C."/>
            <person name="Han C."/>
            <person name="Larimer F."/>
            <person name="Land M."/>
            <person name="Hauser L."/>
            <person name="Markowitz V."/>
            <person name="Cheng J.-F."/>
            <person name="Hugenholtz P."/>
            <person name="Woyke T."/>
            <person name="Wu D."/>
            <person name="Pukall R."/>
            <person name="Steenblock K."/>
            <person name="Schneider S."/>
            <person name="Klenk H.-P."/>
            <person name="Eisen J.A."/>
        </authorList>
    </citation>
    <scope>NUCLEOTIDE SEQUENCE [LARGE SCALE GENOMIC DNA]</scope>
    <source>
        <strain evidence="10">DSM 14684 / CIP 108061 / JCM 11494 / NBRC 100937 / ID131577</strain>
    </source>
</reference>
<evidence type="ECO:0000313" key="10">
    <source>
        <dbReference type="Proteomes" id="UP000008229"/>
    </source>
</evidence>
<dbReference type="GO" id="GO:0022857">
    <property type="term" value="F:transmembrane transporter activity"/>
    <property type="evidence" value="ECO:0007669"/>
    <property type="project" value="TreeGrafter"/>
</dbReference>
<feature type="transmembrane region" description="Helical" evidence="7">
    <location>
        <begin position="464"/>
        <end position="492"/>
    </location>
</feature>
<dbReference type="PANTHER" id="PTHR30572:SF4">
    <property type="entry name" value="ABC TRANSPORTER PERMEASE YTRF"/>
    <property type="match status" value="1"/>
</dbReference>
<name>D3FB27_CONWI</name>
<feature type="domain" description="ABC3 transporter permease C-terminal" evidence="8">
    <location>
        <begin position="745"/>
        <end position="854"/>
    </location>
</feature>
<reference evidence="9 10" key="1">
    <citation type="journal article" date="2010" name="Stand. Genomic Sci.">
        <title>Complete genome sequence of Conexibacter woesei type strain (ID131577).</title>
        <authorList>
            <person name="Pukall R."/>
            <person name="Lapidus A."/>
            <person name="Glavina Del Rio T."/>
            <person name="Copeland A."/>
            <person name="Tice H."/>
            <person name="Cheng J.-F."/>
            <person name="Lucas S."/>
            <person name="Chen F."/>
            <person name="Nolan M."/>
            <person name="Bruce D."/>
            <person name="Goodwin L."/>
            <person name="Pitluck S."/>
            <person name="Mavromatis K."/>
            <person name="Ivanova N."/>
            <person name="Ovchinnikova G."/>
            <person name="Pati A."/>
            <person name="Chen A."/>
            <person name="Palaniappan K."/>
            <person name="Land M."/>
            <person name="Hauser L."/>
            <person name="Chang Y.-J."/>
            <person name="Jeffries C.D."/>
            <person name="Chain P."/>
            <person name="Meincke L."/>
            <person name="Sims D."/>
            <person name="Brettin T."/>
            <person name="Detter J.C."/>
            <person name="Rohde M."/>
            <person name="Goeker M."/>
            <person name="Bristow J."/>
            <person name="Eisen J.A."/>
            <person name="Markowitz V."/>
            <person name="Kyrpides N.C."/>
            <person name="Klenk H.-P."/>
            <person name="Hugenholtz P."/>
        </authorList>
    </citation>
    <scope>NUCLEOTIDE SEQUENCE [LARGE SCALE GENOMIC DNA]</scope>
    <source>
        <strain evidence="10">DSM 14684 / CIP 108061 / JCM 11494 / NBRC 100937 / ID131577</strain>
    </source>
</reference>
<keyword evidence="10" id="KW-1185">Reference proteome</keyword>
<feature type="transmembrane region" description="Helical" evidence="7">
    <location>
        <begin position="744"/>
        <end position="767"/>
    </location>
</feature>
<feature type="transmembrane region" description="Helical" evidence="7">
    <location>
        <begin position="826"/>
        <end position="849"/>
    </location>
</feature>
<evidence type="ECO:0000256" key="6">
    <source>
        <dbReference type="ARBA" id="ARBA00038076"/>
    </source>
</evidence>
<dbReference type="EMBL" id="CP001854">
    <property type="protein sequence ID" value="ADB53219.1"/>
    <property type="molecule type" value="Genomic_DNA"/>
</dbReference>
<dbReference type="InterPro" id="IPR050250">
    <property type="entry name" value="Macrolide_Exporter_MacB"/>
</dbReference>
<evidence type="ECO:0000256" key="7">
    <source>
        <dbReference type="SAM" id="Phobius"/>
    </source>
</evidence>
<evidence type="ECO:0000256" key="3">
    <source>
        <dbReference type="ARBA" id="ARBA00022692"/>
    </source>
</evidence>
<evidence type="ECO:0000256" key="1">
    <source>
        <dbReference type="ARBA" id="ARBA00004651"/>
    </source>
</evidence>
<dbReference type="Pfam" id="PF02687">
    <property type="entry name" value="FtsX"/>
    <property type="match status" value="2"/>
</dbReference>
<evidence type="ECO:0000313" key="9">
    <source>
        <dbReference type="EMBL" id="ADB53219.1"/>
    </source>
</evidence>
<comment type="subcellular location">
    <subcellularLocation>
        <location evidence="1">Cell membrane</location>
        <topology evidence="1">Multi-pass membrane protein</topology>
    </subcellularLocation>
</comment>